<proteinExistence type="predicted"/>
<sequence length="122" mass="13811">MAFVSTFKSVRQYSIIILSSSPDGIRQRSLVFMAPDGIPPCEISGSALHTDLPKHRHCVKRRIIGSRTRNTNPLERPNRTVYFPCSLHTIETLRSGTLVRVARDTNNARPRVSVTVPIRIRF</sequence>
<dbReference type="Proteomes" id="UP001283361">
    <property type="component" value="Unassembled WGS sequence"/>
</dbReference>
<gene>
    <name evidence="1" type="ORF">RRG08_050194</name>
</gene>
<protein>
    <submittedName>
        <fullName evidence="1">Uncharacterized protein</fullName>
    </submittedName>
</protein>
<dbReference type="EMBL" id="JAWDGP010004497">
    <property type="protein sequence ID" value="KAK3763830.1"/>
    <property type="molecule type" value="Genomic_DNA"/>
</dbReference>
<organism evidence="1 2">
    <name type="scientific">Elysia crispata</name>
    <name type="common">lettuce slug</name>
    <dbReference type="NCBI Taxonomy" id="231223"/>
    <lineage>
        <taxon>Eukaryota</taxon>
        <taxon>Metazoa</taxon>
        <taxon>Spiralia</taxon>
        <taxon>Lophotrochozoa</taxon>
        <taxon>Mollusca</taxon>
        <taxon>Gastropoda</taxon>
        <taxon>Heterobranchia</taxon>
        <taxon>Euthyneura</taxon>
        <taxon>Panpulmonata</taxon>
        <taxon>Sacoglossa</taxon>
        <taxon>Placobranchoidea</taxon>
        <taxon>Plakobranchidae</taxon>
        <taxon>Elysia</taxon>
    </lineage>
</organism>
<evidence type="ECO:0000313" key="2">
    <source>
        <dbReference type="Proteomes" id="UP001283361"/>
    </source>
</evidence>
<name>A0AAE1DBH3_9GAST</name>
<accession>A0AAE1DBH3</accession>
<evidence type="ECO:0000313" key="1">
    <source>
        <dbReference type="EMBL" id="KAK3763830.1"/>
    </source>
</evidence>
<dbReference type="AlphaFoldDB" id="A0AAE1DBH3"/>
<keyword evidence="2" id="KW-1185">Reference proteome</keyword>
<reference evidence="1" key="1">
    <citation type="journal article" date="2023" name="G3 (Bethesda)">
        <title>A reference genome for the long-term kleptoplast-retaining sea slug Elysia crispata morphotype clarki.</title>
        <authorList>
            <person name="Eastman K.E."/>
            <person name="Pendleton A.L."/>
            <person name="Shaikh M.A."/>
            <person name="Suttiyut T."/>
            <person name="Ogas R."/>
            <person name="Tomko P."/>
            <person name="Gavelis G."/>
            <person name="Widhalm J.R."/>
            <person name="Wisecaver J.H."/>
        </authorList>
    </citation>
    <scope>NUCLEOTIDE SEQUENCE</scope>
    <source>
        <strain evidence="1">ECLA1</strain>
    </source>
</reference>
<comment type="caution">
    <text evidence="1">The sequence shown here is derived from an EMBL/GenBank/DDBJ whole genome shotgun (WGS) entry which is preliminary data.</text>
</comment>